<gene>
    <name evidence="1" type="ORF">I7I51_00915</name>
</gene>
<name>A0A8A1MDA9_AJECA</name>
<reference evidence="1" key="1">
    <citation type="submission" date="2021-01" db="EMBL/GenBank/DDBJ databases">
        <title>Chromosome-level genome assembly of a human fungal pathogen reveals clustering of transcriptionally co-regulated genes.</title>
        <authorList>
            <person name="Voorhies M."/>
            <person name="Cohen S."/>
            <person name="Shea T.P."/>
            <person name="Petrus S."/>
            <person name="Munoz J.F."/>
            <person name="Poplawski S."/>
            <person name="Goldman W.E."/>
            <person name="Michael T."/>
            <person name="Cuomo C.A."/>
            <person name="Sil A."/>
            <person name="Beyhan S."/>
        </authorList>
    </citation>
    <scope>NUCLEOTIDE SEQUENCE</scope>
    <source>
        <strain evidence="1">WU24</strain>
    </source>
</reference>
<dbReference type="VEuPathDB" id="FungiDB:I7I51_00915"/>
<evidence type="ECO:0000313" key="1">
    <source>
        <dbReference type="EMBL" id="QSS63855.1"/>
    </source>
</evidence>
<protein>
    <submittedName>
        <fullName evidence="1">Proline-specific permease</fullName>
    </submittedName>
</protein>
<dbReference type="Proteomes" id="UP000663671">
    <property type="component" value="Chromosome 1"/>
</dbReference>
<proteinExistence type="predicted"/>
<sequence>MPPTKRDLVWLKAKDLYMISIGAVTLPYPSNIPELTSGSAAAGASPFVVGIKHAGIKVLDYIVDTVIFRLFLLDFVPAFVSSVPHVTESEGSTATTWDYCVTLNYQKLLAQYYSRRQLLCPSSSSRAPRRNVYIRGIFQSEDSLSGKA</sequence>
<dbReference type="AlphaFoldDB" id="A0A8A1MDA9"/>
<dbReference type="EMBL" id="CP069114">
    <property type="protein sequence ID" value="QSS63855.1"/>
    <property type="molecule type" value="Genomic_DNA"/>
</dbReference>
<evidence type="ECO:0000313" key="2">
    <source>
        <dbReference type="Proteomes" id="UP000663671"/>
    </source>
</evidence>
<organism evidence="1 2">
    <name type="scientific">Ajellomyces capsulatus</name>
    <name type="common">Darling's disease fungus</name>
    <name type="synonym">Histoplasma capsulatum</name>
    <dbReference type="NCBI Taxonomy" id="5037"/>
    <lineage>
        <taxon>Eukaryota</taxon>
        <taxon>Fungi</taxon>
        <taxon>Dikarya</taxon>
        <taxon>Ascomycota</taxon>
        <taxon>Pezizomycotina</taxon>
        <taxon>Eurotiomycetes</taxon>
        <taxon>Eurotiomycetidae</taxon>
        <taxon>Onygenales</taxon>
        <taxon>Ajellomycetaceae</taxon>
        <taxon>Histoplasma</taxon>
    </lineage>
</organism>
<accession>A0A8A1MDA9</accession>